<keyword evidence="10" id="KW-0325">Glycoprotein</keyword>
<keyword evidence="8" id="KW-1015">Disulfide bond</keyword>
<evidence type="ECO:0000256" key="10">
    <source>
        <dbReference type="ARBA" id="ARBA00023180"/>
    </source>
</evidence>
<feature type="compositionally biased region" description="Low complexity" evidence="14">
    <location>
        <begin position="145"/>
        <end position="156"/>
    </location>
</feature>
<feature type="region of interest" description="Disordered" evidence="14">
    <location>
        <begin position="132"/>
        <end position="158"/>
    </location>
</feature>
<dbReference type="GO" id="GO:0004888">
    <property type="term" value="F:transmembrane signaling receptor activity"/>
    <property type="evidence" value="ECO:0007669"/>
    <property type="project" value="InterPro"/>
</dbReference>
<evidence type="ECO:0000256" key="14">
    <source>
        <dbReference type="SAM" id="MobiDB-lite"/>
    </source>
</evidence>
<dbReference type="InterPro" id="IPR006202">
    <property type="entry name" value="Neur_chan_lig-bd"/>
</dbReference>
<dbReference type="InterPro" id="IPR036734">
    <property type="entry name" value="Neur_chan_lig-bd_sf"/>
</dbReference>
<feature type="chain" id="PRO_5042053710" evidence="16">
    <location>
        <begin position="20"/>
        <end position="234"/>
    </location>
</feature>
<keyword evidence="1" id="KW-0813">Transport</keyword>
<keyword evidence="7 15" id="KW-0472">Membrane</keyword>
<dbReference type="SUPFAM" id="SSF63712">
    <property type="entry name" value="Nicotinic receptor ligand binding domain-like"/>
    <property type="match status" value="1"/>
</dbReference>
<evidence type="ECO:0000256" key="2">
    <source>
        <dbReference type="ARBA" id="ARBA00022475"/>
    </source>
</evidence>
<keyword evidence="2" id="KW-1003">Cell membrane</keyword>
<evidence type="ECO:0000259" key="17">
    <source>
        <dbReference type="Pfam" id="PF02931"/>
    </source>
</evidence>
<evidence type="ECO:0000256" key="1">
    <source>
        <dbReference type="ARBA" id="ARBA00022448"/>
    </source>
</evidence>
<dbReference type="InterPro" id="IPR006201">
    <property type="entry name" value="Neur_channel"/>
</dbReference>
<dbReference type="Pfam" id="PF02931">
    <property type="entry name" value="Neur_chan_LBD"/>
    <property type="match status" value="1"/>
</dbReference>
<reference evidence="19" key="1">
    <citation type="submission" date="2023-04" db="EMBL/GenBank/DDBJ databases">
        <title>Chromosome-level genome of Chaenocephalus aceratus.</title>
        <authorList>
            <person name="Park H."/>
        </authorList>
    </citation>
    <scope>NUCLEOTIDE SEQUENCE</scope>
    <source>
        <strain evidence="19">DE</strain>
        <tissue evidence="19">Muscle</tissue>
    </source>
</reference>
<accession>A0AAD9BQ09</accession>
<keyword evidence="3 15" id="KW-0812">Transmembrane</keyword>
<feature type="signal peptide" evidence="16">
    <location>
        <begin position="1"/>
        <end position="19"/>
    </location>
</feature>
<dbReference type="Proteomes" id="UP001228049">
    <property type="component" value="Unassembled WGS sequence"/>
</dbReference>
<dbReference type="Gene3D" id="1.20.58.390">
    <property type="entry name" value="Neurotransmitter-gated ion-channel transmembrane domain"/>
    <property type="match status" value="1"/>
</dbReference>
<dbReference type="InterPro" id="IPR006029">
    <property type="entry name" value="Neurotrans-gated_channel_TM"/>
</dbReference>
<dbReference type="PRINTS" id="PR00254">
    <property type="entry name" value="NICOTINICR"/>
</dbReference>
<evidence type="ECO:0000256" key="6">
    <source>
        <dbReference type="ARBA" id="ARBA00023065"/>
    </source>
</evidence>
<evidence type="ECO:0000256" key="12">
    <source>
        <dbReference type="ARBA" id="ARBA00023303"/>
    </source>
</evidence>
<organism evidence="19 20">
    <name type="scientific">Dissostichus eleginoides</name>
    <name type="common">Patagonian toothfish</name>
    <name type="synonym">Dissostichus amissus</name>
    <dbReference type="NCBI Taxonomy" id="100907"/>
    <lineage>
        <taxon>Eukaryota</taxon>
        <taxon>Metazoa</taxon>
        <taxon>Chordata</taxon>
        <taxon>Craniata</taxon>
        <taxon>Vertebrata</taxon>
        <taxon>Euteleostomi</taxon>
        <taxon>Actinopterygii</taxon>
        <taxon>Neopterygii</taxon>
        <taxon>Teleostei</taxon>
        <taxon>Neoteleostei</taxon>
        <taxon>Acanthomorphata</taxon>
        <taxon>Eupercaria</taxon>
        <taxon>Perciformes</taxon>
        <taxon>Notothenioidei</taxon>
        <taxon>Nototheniidae</taxon>
        <taxon>Dissostichus</taxon>
    </lineage>
</organism>
<evidence type="ECO:0000256" key="16">
    <source>
        <dbReference type="SAM" id="SignalP"/>
    </source>
</evidence>
<evidence type="ECO:0000256" key="3">
    <source>
        <dbReference type="ARBA" id="ARBA00022692"/>
    </source>
</evidence>
<keyword evidence="5" id="KW-0770">Synapse</keyword>
<dbReference type="EMBL" id="JASDAP010000020">
    <property type="protein sequence ID" value="KAK1886831.1"/>
    <property type="molecule type" value="Genomic_DNA"/>
</dbReference>
<dbReference type="Gene3D" id="2.70.170.10">
    <property type="entry name" value="Neurotransmitter-gated ion-channel ligand-binding domain"/>
    <property type="match status" value="1"/>
</dbReference>
<evidence type="ECO:0000256" key="5">
    <source>
        <dbReference type="ARBA" id="ARBA00023018"/>
    </source>
</evidence>
<dbReference type="FunFam" id="1.20.58.390:FF:000025">
    <property type="entry name" value="Cholinergic receptor nicotinic beta 3 subunit"/>
    <property type="match status" value="1"/>
</dbReference>
<name>A0AAD9BQ09_DISEL</name>
<dbReference type="Pfam" id="PF02932">
    <property type="entry name" value="Neur_chan_memb"/>
    <property type="match status" value="1"/>
</dbReference>
<comment type="caution">
    <text evidence="19">The sequence shown here is derived from an EMBL/GenBank/DDBJ whole genome shotgun (WGS) entry which is preliminary data.</text>
</comment>
<evidence type="ECO:0000259" key="18">
    <source>
        <dbReference type="Pfam" id="PF02932"/>
    </source>
</evidence>
<sequence length="234" mass="26999">MKFAVAVLWFSLALGKATMQAEEDFVSLAELEDSLLRNLFRGYQKWVRPVHNANDTITVCFGLKISQLVDVDEKNQAMTTNVWLWQEWVDVKLKWNPDDYGGITSIRVPSETIWLPDIVLYEKYHFPDMEMHSPEPKPRKGAGKKGAPGQQRGPPAAKEDENQAWLAMLEKATNSVRYISRHIKKEHFIREVVQDWKFVAQVLDRIFLWAFLTVAILGTVLIFTPALQMYYSTP</sequence>
<dbReference type="InterPro" id="IPR038050">
    <property type="entry name" value="Neuro_actylchol_rec"/>
</dbReference>
<evidence type="ECO:0000313" key="20">
    <source>
        <dbReference type="Proteomes" id="UP001228049"/>
    </source>
</evidence>
<evidence type="ECO:0000313" key="19">
    <source>
        <dbReference type="EMBL" id="KAK1886831.1"/>
    </source>
</evidence>
<dbReference type="AlphaFoldDB" id="A0AAD9BQ09"/>
<feature type="domain" description="Neurotransmitter-gated ion-channel transmembrane" evidence="18">
    <location>
        <begin position="129"/>
        <end position="223"/>
    </location>
</feature>
<evidence type="ECO:0000256" key="11">
    <source>
        <dbReference type="ARBA" id="ARBA00023286"/>
    </source>
</evidence>
<keyword evidence="12" id="KW-0407">Ion channel</keyword>
<evidence type="ECO:0000256" key="8">
    <source>
        <dbReference type="ARBA" id="ARBA00023157"/>
    </source>
</evidence>
<dbReference type="GO" id="GO:0022848">
    <property type="term" value="F:acetylcholine-gated monoatomic cation-selective channel activity"/>
    <property type="evidence" value="ECO:0007669"/>
    <property type="project" value="InterPro"/>
</dbReference>
<evidence type="ECO:0000256" key="4">
    <source>
        <dbReference type="ARBA" id="ARBA00022989"/>
    </source>
</evidence>
<comment type="subcellular location">
    <subcellularLocation>
        <location evidence="13">Synaptic cell membrane</location>
        <topology evidence="13">Multi-pass membrane protein</topology>
    </subcellularLocation>
</comment>
<dbReference type="InterPro" id="IPR036719">
    <property type="entry name" value="Neuro-gated_channel_TM_sf"/>
</dbReference>
<keyword evidence="11" id="KW-1071">Ligand-gated ion channel</keyword>
<keyword evidence="20" id="KW-1185">Reference proteome</keyword>
<feature type="transmembrane region" description="Helical" evidence="15">
    <location>
        <begin position="206"/>
        <end position="227"/>
    </location>
</feature>
<keyword evidence="4 15" id="KW-1133">Transmembrane helix</keyword>
<keyword evidence="9 19" id="KW-0675">Receptor</keyword>
<dbReference type="SUPFAM" id="SSF90112">
    <property type="entry name" value="Neurotransmitter-gated ion-channel transmembrane pore"/>
    <property type="match status" value="1"/>
</dbReference>
<feature type="domain" description="Neurotransmitter-gated ion-channel ligand-binding" evidence="17">
    <location>
        <begin position="33"/>
        <end position="124"/>
    </location>
</feature>
<dbReference type="InterPro" id="IPR002394">
    <property type="entry name" value="Nicotinic_acetylcholine_rcpt"/>
</dbReference>
<proteinExistence type="predicted"/>
<evidence type="ECO:0000256" key="9">
    <source>
        <dbReference type="ARBA" id="ARBA00023170"/>
    </source>
</evidence>
<evidence type="ECO:0000256" key="7">
    <source>
        <dbReference type="ARBA" id="ARBA00023136"/>
    </source>
</evidence>
<keyword evidence="16" id="KW-0732">Signal</keyword>
<evidence type="ECO:0000256" key="15">
    <source>
        <dbReference type="SAM" id="Phobius"/>
    </source>
</evidence>
<dbReference type="GO" id="GO:0045211">
    <property type="term" value="C:postsynaptic membrane"/>
    <property type="evidence" value="ECO:0007669"/>
    <property type="project" value="InterPro"/>
</dbReference>
<protein>
    <submittedName>
        <fullName evidence="19">Neuronal acetylcholine receptor subunit non-alpha-3</fullName>
    </submittedName>
</protein>
<dbReference type="PANTHER" id="PTHR18945">
    <property type="entry name" value="NEUROTRANSMITTER GATED ION CHANNEL"/>
    <property type="match status" value="1"/>
</dbReference>
<keyword evidence="6" id="KW-0406">Ion transport</keyword>
<gene>
    <name evidence="19" type="ORF">KUDE01_030546</name>
</gene>
<evidence type="ECO:0000256" key="13">
    <source>
        <dbReference type="ARBA" id="ARBA00034099"/>
    </source>
</evidence>